<proteinExistence type="predicted"/>
<feature type="compositionally biased region" description="Low complexity" evidence="2">
    <location>
        <begin position="23"/>
        <end position="37"/>
    </location>
</feature>
<organism evidence="3 4">
    <name type="scientific">Diplocarpon coronariae</name>
    <dbReference type="NCBI Taxonomy" id="2795749"/>
    <lineage>
        <taxon>Eukaryota</taxon>
        <taxon>Fungi</taxon>
        <taxon>Dikarya</taxon>
        <taxon>Ascomycota</taxon>
        <taxon>Pezizomycotina</taxon>
        <taxon>Leotiomycetes</taxon>
        <taxon>Helotiales</taxon>
        <taxon>Drepanopezizaceae</taxon>
        <taxon>Diplocarpon</taxon>
    </lineage>
</organism>
<feature type="coiled-coil region" evidence="1">
    <location>
        <begin position="119"/>
        <end position="153"/>
    </location>
</feature>
<evidence type="ECO:0000313" key="3">
    <source>
        <dbReference type="EMBL" id="OWP06207.1"/>
    </source>
</evidence>
<dbReference type="Proteomes" id="UP000242519">
    <property type="component" value="Unassembled WGS sequence"/>
</dbReference>
<dbReference type="STRING" id="503106.A0A218ZDW4"/>
<gene>
    <name evidence="3" type="ORF">B2J93_4328</name>
</gene>
<keyword evidence="1" id="KW-0175">Coiled coil</keyword>
<name>A0A218ZDW4_9HELO</name>
<dbReference type="InParanoid" id="A0A218ZDW4"/>
<evidence type="ECO:0000256" key="1">
    <source>
        <dbReference type="SAM" id="Coils"/>
    </source>
</evidence>
<dbReference type="EMBL" id="MZNU01000052">
    <property type="protein sequence ID" value="OWP06207.1"/>
    <property type="molecule type" value="Genomic_DNA"/>
</dbReference>
<evidence type="ECO:0000313" key="4">
    <source>
        <dbReference type="Proteomes" id="UP000242519"/>
    </source>
</evidence>
<accession>A0A218ZDW4</accession>
<protein>
    <submittedName>
        <fullName evidence="3">Uncharacterized protein</fullName>
    </submittedName>
</protein>
<reference evidence="3 4" key="1">
    <citation type="submission" date="2017-04" db="EMBL/GenBank/DDBJ databases">
        <title>Draft genome sequence of Marssonina coronaria NL1: causal agent of apple blotch.</title>
        <authorList>
            <person name="Cheng Q."/>
        </authorList>
    </citation>
    <scope>NUCLEOTIDE SEQUENCE [LARGE SCALE GENOMIC DNA]</scope>
    <source>
        <strain evidence="3 4">NL1</strain>
    </source>
</reference>
<comment type="caution">
    <text evidence="3">The sequence shown here is derived from an EMBL/GenBank/DDBJ whole genome shotgun (WGS) entry which is preliminary data.</text>
</comment>
<keyword evidence="4" id="KW-1185">Reference proteome</keyword>
<feature type="region of interest" description="Disordered" evidence="2">
    <location>
        <begin position="1"/>
        <end position="64"/>
    </location>
</feature>
<sequence length="168" mass="18898">MPRHNKSQHCEPKCDGDNSITGSVQSTFSASSQSKNQNGKAKSFYDEMPDIGEPSTAQSQTPAVDHVTKVTRGIIRQFADTEVKLKHVLDLVFELGEYCSDMNNETTNLKITIATLTRYNKKDADLRKEEEILKAARETLKELEKLKHKKKKRLGLTEATYGTAKKKP</sequence>
<evidence type="ECO:0000256" key="2">
    <source>
        <dbReference type="SAM" id="MobiDB-lite"/>
    </source>
</evidence>
<dbReference type="AlphaFoldDB" id="A0A218ZDW4"/>